<name>A0A1S8B608_9PEZI</name>
<organism evidence="2 3">
    <name type="scientific">Diplodia seriata</name>
    <dbReference type="NCBI Taxonomy" id="420778"/>
    <lineage>
        <taxon>Eukaryota</taxon>
        <taxon>Fungi</taxon>
        <taxon>Dikarya</taxon>
        <taxon>Ascomycota</taxon>
        <taxon>Pezizomycotina</taxon>
        <taxon>Dothideomycetes</taxon>
        <taxon>Dothideomycetes incertae sedis</taxon>
        <taxon>Botryosphaeriales</taxon>
        <taxon>Botryosphaeriaceae</taxon>
        <taxon>Diplodia</taxon>
    </lineage>
</organism>
<dbReference type="EMBL" id="MSZU01000114">
    <property type="protein sequence ID" value="OMP82621.1"/>
    <property type="molecule type" value="Genomic_DNA"/>
</dbReference>
<dbReference type="InterPro" id="IPR041698">
    <property type="entry name" value="Methyltransf_25"/>
</dbReference>
<accession>A0A1S8B608</accession>
<evidence type="ECO:0000259" key="1">
    <source>
        <dbReference type="Pfam" id="PF13649"/>
    </source>
</evidence>
<dbReference type="PANTHER" id="PTHR44942:SF10">
    <property type="entry name" value="METHYLTRANSFERASE TYPE 11 DOMAIN-CONTAINING PROTEIN"/>
    <property type="match status" value="1"/>
</dbReference>
<evidence type="ECO:0000313" key="2">
    <source>
        <dbReference type="EMBL" id="OMP82621.1"/>
    </source>
</evidence>
<dbReference type="AlphaFoldDB" id="A0A1S8B608"/>
<evidence type="ECO:0000313" key="3">
    <source>
        <dbReference type="Proteomes" id="UP000190776"/>
    </source>
</evidence>
<sequence length="286" mass="30315">MTAADNPPPAAAAAAAADPTFRNYTPARAAAYARARGSYPAALYDVILARHAQTGGRQGTVLDVGCGPGNMLRELAPAFERAIGCDAGEEMVQVAEALGGTTGNGGEVVWKRAGAEELAEVLGGERAGVDLVTVAMAVNPSTPNIAAVQRVFDTFERVSLAPHSLPGNRLCRDFYRDLALPWQSDNPSPEFPEALFERHTWNVDGALDGPDGDDFFGGSVMMTPAKIAELLASTGPVQRWREAHPREAGTEMDAVSVMLRELEGVVGVGGEVKMGMGYALLFFKRR</sequence>
<gene>
    <name evidence="2" type="ORF">BK809_0006931</name>
</gene>
<dbReference type="Proteomes" id="UP000190776">
    <property type="component" value="Unassembled WGS sequence"/>
</dbReference>
<dbReference type="SUPFAM" id="SSF53335">
    <property type="entry name" value="S-adenosyl-L-methionine-dependent methyltransferases"/>
    <property type="match status" value="1"/>
</dbReference>
<comment type="caution">
    <text evidence="2">The sequence shown here is derived from an EMBL/GenBank/DDBJ whole genome shotgun (WGS) entry which is preliminary data.</text>
</comment>
<dbReference type="InterPro" id="IPR029063">
    <property type="entry name" value="SAM-dependent_MTases_sf"/>
</dbReference>
<dbReference type="InterPro" id="IPR051052">
    <property type="entry name" value="Diverse_substrate_MTase"/>
</dbReference>
<dbReference type="Gene3D" id="3.40.50.150">
    <property type="entry name" value="Vaccinia Virus protein VP39"/>
    <property type="match status" value="1"/>
</dbReference>
<protein>
    <recommendedName>
        <fullName evidence="1">Methyltransferase domain-containing protein</fullName>
    </recommendedName>
</protein>
<dbReference type="OrthoDB" id="10027013at2759"/>
<dbReference type="Pfam" id="PF13649">
    <property type="entry name" value="Methyltransf_25"/>
    <property type="match status" value="1"/>
</dbReference>
<reference evidence="2 3" key="1">
    <citation type="submission" date="2017-01" db="EMBL/GenBank/DDBJ databases">
        <title>Draft genome sequence of Diplodia seriata F98.1, a fungal species involved in grapevine trunk diseases.</title>
        <authorList>
            <person name="Robert-Siegwald G."/>
            <person name="Vallet J."/>
            <person name="Abou-Mansour E."/>
            <person name="Xu J."/>
            <person name="Rey P."/>
            <person name="Bertsch C."/>
            <person name="Rego C."/>
            <person name="Larignon P."/>
            <person name="Fontaine F."/>
            <person name="Lebrun M.-H."/>
        </authorList>
    </citation>
    <scope>NUCLEOTIDE SEQUENCE [LARGE SCALE GENOMIC DNA]</scope>
    <source>
        <strain evidence="2 3">F98.1</strain>
    </source>
</reference>
<dbReference type="CDD" id="cd02440">
    <property type="entry name" value="AdoMet_MTases"/>
    <property type="match status" value="1"/>
</dbReference>
<feature type="domain" description="Methyltransferase" evidence="1">
    <location>
        <begin position="61"/>
        <end position="144"/>
    </location>
</feature>
<dbReference type="STRING" id="420778.A0A1S8B608"/>
<dbReference type="PANTHER" id="PTHR44942">
    <property type="entry name" value="METHYLTRANSF_11 DOMAIN-CONTAINING PROTEIN"/>
    <property type="match status" value="1"/>
</dbReference>
<proteinExistence type="predicted"/>